<accession>A0A0D1E3A0</accession>
<dbReference type="GO" id="GO:0051321">
    <property type="term" value="P:meiotic cell cycle"/>
    <property type="evidence" value="ECO:0000318"/>
    <property type="project" value="GO_Central"/>
</dbReference>
<organism evidence="9 10">
    <name type="scientific">Mycosarcoma maydis</name>
    <name type="common">Corn smut fungus</name>
    <name type="synonym">Ustilago maydis</name>
    <dbReference type="NCBI Taxonomy" id="5270"/>
    <lineage>
        <taxon>Eukaryota</taxon>
        <taxon>Fungi</taxon>
        <taxon>Dikarya</taxon>
        <taxon>Basidiomycota</taxon>
        <taxon>Ustilaginomycotina</taxon>
        <taxon>Ustilaginomycetes</taxon>
        <taxon>Ustilaginales</taxon>
        <taxon>Ustilaginaceae</taxon>
        <taxon>Mycosarcoma</taxon>
    </lineage>
</organism>
<evidence type="ECO:0000256" key="6">
    <source>
        <dbReference type="SAM" id="MobiDB-lite"/>
    </source>
</evidence>
<dbReference type="OrthoDB" id="2192946at2759"/>
<feature type="compositionally biased region" description="Low complexity" evidence="6">
    <location>
        <begin position="188"/>
        <end position="200"/>
    </location>
</feature>
<dbReference type="EMBL" id="CM003142">
    <property type="protein sequence ID" value="KIS70301.1"/>
    <property type="molecule type" value="Genomic_DNA"/>
</dbReference>
<evidence type="ECO:0000256" key="4">
    <source>
        <dbReference type="ARBA" id="ARBA00023212"/>
    </source>
</evidence>
<dbReference type="Proteomes" id="UP000000561">
    <property type="component" value="Chromosome 3"/>
</dbReference>
<evidence type="ECO:0000259" key="8">
    <source>
        <dbReference type="Pfam" id="PF17681"/>
    </source>
</evidence>
<dbReference type="GO" id="GO:0000930">
    <property type="term" value="C:gamma-tubulin complex"/>
    <property type="evidence" value="ECO:0000318"/>
    <property type="project" value="GO_Central"/>
</dbReference>
<protein>
    <recommendedName>
        <fullName evidence="5">Spindle pole body component</fullName>
    </recommendedName>
</protein>
<dbReference type="eggNOG" id="KOG2001">
    <property type="taxonomic scope" value="Eukaryota"/>
</dbReference>
<dbReference type="GO" id="GO:0000278">
    <property type="term" value="P:mitotic cell cycle"/>
    <property type="evidence" value="ECO:0000318"/>
    <property type="project" value="GO_Central"/>
</dbReference>
<dbReference type="KEGG" id="uma:UMAG_11816"/>
<dbReference type="VEuPathDB" id="FungiDB:UMAG_11816"/>
<evidence type="ECO:0000313" key="10">
    <source>
        <dbReference type="Proteomes" id="UP000000561"/>
    </source>
</evidence>
<comment type="similarity">
    <text evidence="1 5">Belongs to the TUBGCP family.</text>
</comment>
<dbReference type="InterPro" id="IPR042241">
    <property type="entry name" value="GCP_C_sf"/>
</dbReference>
<name>A0A0D1E3A0_MYCMD</name>
<dbReference type="FunFam" id="1.20.120.1900:FF:000068">
    <property type="entry name" value="Spindle pole body component"/>
    <property type="match status" value="1"/>
</dbReference>
<dbReference type="GO" id="GO:0000922">
    <property type="term" value="C:spindle pole"/>
    <property type="evidence" value="ECO:0007669"/>
    <property type="project" value="InterPro"/>
</dbReference>
<feature type="region of interest" description="Disordered" evidence="6">
    <location>
        <begin position="1"/>
        <end position="29"/>
    </location>
</feature>
<dbReference type="InterPro" id="IPR041470">
    <property type="entry name" value="GCP_N"/>
</dbReference>
<proteinExistence type="inferred from homology"/>
<dbReference type="PANTHER" id="PTHR19302">
    <property type="entry name" value="GAMMA TUBULIN COMPLEX PROTEIN"/>
    <property type="match status" value="1"/>
</dbReference>
<dbReference type="RefSeq" id="XP_011388094.1">
    <property type="nucleotide sequence ID" value="XM_011389792.1"/>
</dbReference>
<feature type="region of interest" description="Disordered" evidence="6">
    <location>
        <begin position="430"/>
        <end position="451"/>
    </location>
</feature>
<dbReference type="PANTHER" id="PTHR19302:SF13">
    <property type="entry name" value="GAMMA-TUBULIN COMPLEX COMPONENT 2"/>
    <property type="match status" value="1"/>
</dbReference>
<dbReference type="GO" id="GO:0005874">
    <property type="term" value="C:microtubule"/>
    <property type="evidence" value="ECO:0007669"/>
    <property type="project" value="UniProtKB-KW"/>
</dbReference>
<gene>
    <name evidence="9" type="ORF">UMAG_11816</name>
</gene>
<keyword evidence="10" id="KW-1185">Reference proteome</keyword>
<feature type="region of interest" description="Disordered" evidence="6">
    <location>
        <begin position="241"/>
        <end position="260"/>
    </location>
</feature>
<feature type="region of interest" description="Disordered" evidence="6">
    <location>
        <begin position="170"/>
        <end position="234"/>
    </location>
</feature>
<feature type="compositionally biased region" description="Polar residues" evidence="6">
    <location>
        <begin position="1"/>
        <end position="10"/>
    </location>
</feature>
<dbReference type="STRING" id="237631.A0A0D1E3A0"/>
<dbReference type="Gene3D" id="1.20.120.1900">
    <property type="entry name" value="Gamma-tubulin complex, C-terminal domain"/>
    <property type="match status" value="1"/>
</dbReference>
<evidence type="ECO:0000256" key="1">
    <source>
        <dbReference type="ARBA" id="ARBA00010337"/>
    </source>
</evidence>
<feature type="compositionally biased region" description="Polar residues" evidence="6">
    <location>
        <begin position="43"/>
        <end position="64"/>
    </location>
</feature>
<dbReference type="GO" id="GO:0007020">
    <property type="term" value="P:microtubule nucleation"/>
    <property type="evidence" value="ECO:0000318"/>
    <property type="project" value="GO_Central"/>
</dbReference>
<sequence>MSSARTSSGSRPPVVPATPVGRSMRKRNHLNLSAKAFDKMSKRLSSVEKSTGQSVMASWRTSDANEPLAAASNRIEGIPELGEGGHRTTASYVIGEADDNATNAPEQKSTTEYHLRRFGKVPVSRGLTQGAGKGPDGAALAAAAAKSLKGKGIAPVDSFLNEGSFVFNPLNRRVPQPTPRKAKTRTVSSANNAASSRAASGTVTSMTGAVATEARAPSQRYHPQSEQAGSSNQLPALSTAAAPTVRQAAPQSDSATTATATATADSDDLAFVALTLVDRDLQEALILEDLLYVLLGIEGQYIAYASTYDPENVAHRLRGAQFTIDPALDAPLRDLVDRILPLATDYTAIYAFIETDSGLEFGTVNHALCAAIRDLLHDYELLVVQLEHQMASSTSFSLQKLFMWVQETARTLAVVRALTDEIVGISHADLFDEDDDDDDSSDGDGGSEISGTSALERERRALLGLDDPDDQGVEGGIAKGGEVLSMLWDRITRMSGDPKARTLFTTLFQRASQPYAQTLIKWITTGDLSDTYEEFMVMEDAKVTRAALESDPTDEYWETRYTLRDETTLAKRERQRQLGLDLDAELEDEEENPRGILTGGAKIPSFLEPWKHKILLAGKYLNVIRECGLEVPPDPDKVETGSDVGAKLRTSAASSLTVVMNDESFFRRIEGAYQRANSALLKLLLGDQQILERLRSLKHFFFFSESDFLSSFLEQSAHELVKKVSPSKTRETVQQRLQTHLGAVLGSSSTVGFEDPFREDVRIVLASEGAYDQLKRIAETKGGIEATKLAQANAAAAAAAASAAGSSAKETLVSAVTLLQFDVAVKFPVSLVISRKNILRYQFVSRGLLHLKTLERSLSELWLDHSSNPLWKQRTHPALEKWKQKLFMLRWRMAFFVQQLLAFQMMEVVEPNYLELQRKLSNVKTVDQLMKDHFAFLNTTRKELMFTDLRYLELHSQLTNVISVFVENRTRFQDQMRLETQRWKEAGGDKRSVPEPALQEATVEFVAKFHKHWDKYAKTYKDVVNLLSTTDNPAALPLAYRFQSSNL</sequence>
<dbReference type="GO" id="GO:0051225">
    <property type="term" value="P:spindle assembly"/>
    <property type="evidence" value="ECO:0000318"/>
    <property type="project" value="GO_Central"/>
</dbReference>
<dbReference type="InterPro" id="IPR007259">
    <property type="entry name" value="GCP"/>
</dbReference>
<dbReference type="GeneID" id="23567653"/>
<keyword evidence="2 5" id="KW-0963">Cytoplasm</keyword>
<evidence type="ECO:0000313" key="9">
    <source>
        <dbReference type="EMBL" id="KIS70301.1"/>
    </source>
</evidence>
<feature type="region of interest" description="Disordered" evidence="6">
    <location>
        <begin position="43"/>
        <end position="68"/>
    </location>
</feature>
<feature type="domain" description="Gamma tubulin complex component protein N-terminal" evidence="8">
    <location>
        <begin position="287"/>
        <end position="685"/>
    </location>
</feature>
<keyword evidence="4 5" id="KW-0206">Cytoskeleton</keyword>
<dbReference type="GO" id="GO:0044732">
    <property type="term" value="C:mitotic spindle pole body"/>
    <property type="evidence" value="ECO:0000318"/>
    <property type="project" value="GO_Central"/>
</dbReference>
<dbReference type="AlphaFoldDB" id="A0A0D1E3A0"/>
<feature type="compositionally biased region" description="Polar residues" evidence="6">
    <location>
        <begin position="221"/>
        <end position="234"/>
    </location>
</feature>
<keyword evidence="3 5" id="KW-0493">Microtubule</keyword>
<dbReference type="GO" id="GO:0031122">
    <property type="term" value="P:cytoplasmic microtubule organization"/>
    <property type="evidence" value="ECO:0000318"/>
    <property type="project" value="GO_Central"/>
</dbReference>
<evidence type="ECO:0000256" key="2">
    <source>
        <dbReference type="ARBA" id="ARBA00022490"/>
    </source>
</evidence>
<evidence type="ECO:0000256" key="3">
    <source>
        <dbReference type="ARBA" id="ARBA00022701"/>
    </source>
</evidence>
<comment type="subcellular location">
    <subcellularLocation>
        <location evidence="5">Cytoplasm</location>
        <location evidence="5">Cytoskeleton</location>
        <location evidence="5">Microtubule organizing center</location>
    </subcellularLocation>
</comment>
<evidence type="ECO:0000256" key="5">
    <source>
        <dbReference type="RuleBase" id="RU363050"/>
    </source>
</evidence>
<dbReference type="GO" id="GO:0043015">
    <property type="term" value="F:gamma-tubulin binding"/>
    <property type="evidence" value="ECO:0000318"/>
    <property type="project" value="GO_Central"/>
</dbReference>
<feature type="domain" description="Gamma tubulin complex component C-terminal" evidence="7">
    <location>
        <begin position="691"/>
        <end position="1022"/>
    </location>
</feature>
<dbReference type="Pfam" id="PF04130">
    <property type="entry name" value="GCP_C_terminal"/>
    <property type="match status" value="1"/>
</dbReference>
<feature type="compositionally biased region" description="Acidic residues" evidence="6">
    <location>
        <begin position="431"/>
        <end position="442"/>
    </location>
</feature>
<dbReference type="FunCoup" id="A0A0D1E3A0">
    <property type="interactions" value="553"/>
</dbReference>
<reference evidence="9 10" key="1">
    <citation type="journal article" date="2006" name="Nature">
        <title>Insights from the genome of the biotrophic fungal plant pathogen Ustilago maydis.</title>
        <authorList>
            <person name="Kamper J."/>
            <person name="Kahmann R."/>
            <person name="Bolker M."/>
            <person name="Ma L.J."/>
            <person name="Brefort T."/>
            <person name="Saville B.J."/>
            <person name="Banuett F."/>
            <person name="Kronstad J.W."/>
            <person name="Gold S.E."/>
            <person name="Muller O."/>
            <person name="Perlin M.H."/>
            <person name="Wosten H.A."/>
            <person name="de Vries R."/>
            <person name="Ruiz-Herrera J."/>
            <person name="Reynaga-Pena C.G."/>
            <person name="Snetselaar K."/>
            <person name="McCann M."/>
            <person name="Perez-Martin J."/>
            <person name="Feldbrugge M."/>
            <person name="Basse C.W."/>
            <person name="Steinberg G."/>
            <person name="Ibeas J.I."/>
            <person name="Holloman W."/>
            <person name="Guzman P."/>
            <person name="Farman M."/>
            <person name="Stajich J.E."/>
            <person name="Sentandreu R."/>
            <person name="Gonzalez-Prieto J.M."/>
            <person name="Kennell J.C."/>
            <person name="Molina L."/>
            <person name="Schirawski J."/>
            <person name="Mendoza-Mendoza A."/>
            <person name="Greilinger D."/>
            <person name="Munch K."/>
            <person name="Rossel N."/>
            <person name="Scherer M."/>
            <person name="Vranes M."/>
            <person name="Ladendorf O."/>
            <person name="Vincon V."/>
            <person name="Fuchs U."/>
            <person name="Sandrock B."/>
            <person name="Meng S."/>
            <person name="Ho E.C."/>
            <person name="Cahill M.J."/>
            <person name="Boyce K.J."/>
            <person name="Klose J."/>
            <person name="Klosterman S.J."/>
            <person name="Deelstra H.J."/>
            <person name="Ortiz-Castellanos L."/>
            <person name="Li W."/>
            <person name="Sanchez-Alonso P."/>
            <person name="Schreier P.H."/>
            <person name="Hauser-Hahn I."/>
            <person name="Vaupel M."/>
            <person name="Koopmann E."/>
            <person name="Friedrich G."/>
            <person name="Voss H."/>
            <person name="Schluter T."/>
            <person name="Margolis J."/>
            <person name="Platt D."/>
            <person name="Swimmer C."/>
            <person name="Gnirke A."/>
            <person name="Chen F."/>
            <person name="Vysotskaia V."/>
            <person name="Mannhaupt G."/>
            <person name="Guldener U."/>
            <person name="Munsterkotter M."/>
            <person name="Haase D."/>
            <person name="Oesterheld M."/>
            <person name="Mewes H.W."/>
            <person name="Mauceli E.W."/>
            <person name="DeCaprio D."/>
            <person name="Wade C.M."/>
            <person name="Butler J."/>
            <person name="Young S."/>
            <person name="Jaffe D.B."/>
            <person name="Calvo S."/>
            <person name="Nusbaum C."/>
            <person name="Galagan J."/>
            <person name="Birren B.W."/>
        </authorList>
    </citation>
    <scope>NUCLEOTIDE SEQUENCE [LARGE SCALE GENOMIC DNA]</scope>
    <source>
        <strain evidence="10">DSM 14603 / FGSC 9021 / UM521</strain>
    </source>
</reference>
<dbReference type="Pfam" id="PF17681">
    <property type="entry name" value="GCP_N_terminal"/>
    <property type="match status" value="1"/>
</dbReference>
<evidence type="ECO:0000259" key="7">
    <source>
        <dbReference type="Pfam" id="PF04130"/>
    </source>
</evidence>
<dbReference type="InParanoid" id="A0A0D1E3A0"/>
<dbReference type="InterPro" id="IPR040457">
    <property type="entry name" value="GCP_C"/>
</dbReference>